<organism evidence="4 5">
    <name type="scientific">Odontophorus gujanensis</name>
    <name type="common">marbled wood quail</name>
    <dbReference type="NCBI Taxonomy" id="886794"/>
    <lineage>
        <taxon>Eukaryota</taxon>
        <taxon>Metazoa</taxon>
        <taxon>Chordata</taxon>
        <taxon>Craniata</taxon>
        <taxon>Vertebrata</taxon>
        <taxon>Euteleostomi</taxon>
        <taxon>Archelosauria</taxon>
        <taxon>Archosauria</taxon>
        <taxon>Dinosauria</taxon>
        <taxon>Saurischia</taxon>
        <taxon>Theropoda</taxon>
        <taxon>Coelurosauria</taxon>
        <taxon>Aves</taxon>
        <taxon>Neognathae</taxon>
        <taxon>Galloanserae</taxon>
        <taxon>Galliformes</taxon>
        <taxon>Odontophoridae</taxon>
        <taxon>Odontophorus</taxon>
    </lineage>
</organism>
<feature type="compositionally biased region" description="Low complexity" evidence="2">
    <location>
        <begin position="197"/>
        <end position="208"/>
    </location>
</feature>
<feature type="coiled-coil region" evidence="1">
    <location>
        <begin position="633"/>
        <end position="746"/>
    </location>
</feature>
<protein>
    <submittedName>
        <fullName evidence="4">FBF1 factor</fullName>
    </submittedName>
</protein>
<dbReference type="GO" id="GO:0005814">
    <property type="term" value="C:centriole"/>
    <property type="evidence" value="ECO:0007669"/>
    <property type="project" value="TreeGrafter"/>
</dbReference>
<feature type="compositionally biased region" description="Polar residues" evidence="2">
    <location>
        <begin position="396"/>
        <end position="417"/>
    </location>
</feature>
<name>A0A7K9YSA9_9GALL</name>
<feature type="compositionally biased region" description="Basic and acidic residues" evidence="2">
    <location>
        <begin position="363"/>
        <end position="374"/>
    </location>
</feature>
<dbReference type="AlphaFoldDB" id="A0A7K9YSA9"/>
<comment type="caution">
    <text evidence="4">The sequence shown here is derived from an EMBL/GenBank/DDBJ whole genome shotgun (WGS) entry which is preliminary data.</text>
</comment>
<feature type="non-terminal residue" evidence="4">
    <location>
        <position position="997"/>
    </location>
</feature>
<dbReference type="Proteomes" id="UP000522663">
    <property type="component" value="Unassembled WGS sequence"/>
</dbReference>
<dbReference type="GO" id="GO:0036064">
    <property type="term" value="C:ciliary basal body"/>
    <property type="evidence" value="ECO:0007669"/>
    <property type="project" value="TreeGrafter"/>
</dbReference>
<feature type="compositionally biased region" description="Basic and acidic residues" evidence="2">
    <location>
        <begin position="149"/>
        <end position="160"/>
    </location>
</feature>
<feature type="coiled-coil region" evidence="1">
    <location>
        <begin position="443"/>
        <end position="586"/>
    </location>
</feature>
<dbReference type="GO" id="GO:0060271">
    <property type="term" value="P:cilium assembly"/>
    <property type="evidence" value="ECO:0007669"/>
    <property type="project" value="InterPro"/>
</dbReference>
<keyword evidence="5" id="KW-1185">Reference proteome</keyword>
<feature type="compositionally biased region" description="Low complexity" evidence="2">
    <location>
        <begin position="375"/>
        <end position="384"/>
    </location>
</feature>
<keyword evidence="1" id="KW-0175">Coiled coil</keyword>
<dbReference type="EMBL" id="VXAB01010309">
    <property type="protein sequence ID" value="NXJ12953.1"/>
    <property type="molecule type" value="Genomic_DNA"/>
</dbReference>
<dbReference type="GO" id="GO:0090162">
    <property type="term" value="P:establishment of epithelial cell polarity"/>
    <property type="evidence" value="ECO:0007669"/>
    <property type="project" value="InterPro"/>
</dbReference>
<proteinExistence type="predicted"/>
<dbReference type="PANTHER" id="PTHR33689">
    <property type="entry name" value="FAS-BINDING FACTOR 1"/>
    <property type="match status" value="1"/>
</dbReference>
<feature type="compositionally biased region" description="Low complexity" evidence="2">
    <location>
        <begin position="327"/>
        <end position="338"/>
    </location>
</feature>
<reference evidence="4 5" key="1">
    <citation type="submission" date="2019-09" db="EMBL/GenBank/DDBJ databases">
        <title>Bird 10,000 Genomes (B10K) Project - Family phase.</title>
        <authorList>
            <person name="Zhang G."/>
        </authorList>
    </citation>
    <scope>NUCLEOTIDE SEQUENCE [LARGE SCALE GENOMIC DNA]</scope>
    <source>
        <strain evidence="4">B10K-DU-001-53</strain>
        <tissue evidence="4">Muscle</tissue>
    </source>
</reference>
<feature type="compositionally biased region" description="Basic and acidic residues" evidence="2">
    <location>
        <begin position="111"/>
        <end position="139"/>
    </location>
</feature>
<feature type="compositionally biased region" description="Basic and acidic residues" evidence="2">
    <location>
        <begin position="1"/>
        <end position="11"/>
    </location>
</feature>
<feature type="compositionally biased region" description="Polar residues" evidence="2">
    <location>
        <begin position="317"/>
        <end position="326"/>
    </location>
</feature>
<feature type="non-terminal residue" evidence="4">
    <location>
        <position position="1"/>
    </location>
</feature>
<evidence type="ECO:0000259" key="3">
    <source>
        <dbReference type="Pfam" id="PF21007"/>
    </source>
</evidence>
<evidence type="ECO:0000313" key="4">
    <source>
        <dbReference type="EMBL" id="NXJ12953.1"/>
    </source>
</evidence>
<feature type="region of interest" description="Disordered" evidence="2">
    <location>
        <begin position="1"/>
        <end position="170"/>
    </location>
</feature>
<dbReference type="GO" id="GO:0097539">
    <property type="term" value="C:ciliary transition fiber"/>
    <property type="evidence" value="ECO:0007669"/>
    <property type="project" value="InterPro"/>
</dbReference>
<dbReference type="Pfam" id="PF21007">
    <property type="entry name" value="FBF1"/>
    <property type="match status" value="1"/>
</dbReference>
<feature type="coiled-coil region" evidence="1">
    <location>
        <begin position="863"/>
        <end position="900"/>
    </location>
</feature>
<feature type="compositionally biased region" description="Polar residues" evidence="2">
    <location>
        <begin position="254"/>
        <end position="266"/>
    </location>
</feature>
<dbReference type="InterPro" id="IPR049390">
    <property type="entry name" value="FBF1_C"/>
</dbReference>
<dbReference type="PANTHER" id="PTHR33689:SF1">
    <property type="entry name" value="FAS-BINDING FACTOR 1"/>
    <property type="match status" value="1"/>
</dbReference>
<feature type="domain" description="Fas-binding factor 1 C-terminal" evidence="3">
    <location>
        <begin position="460"/>
        <end position="987"/>
    </location>
</feature>
<feature type="region of interest" description="Disordered" evidence="2">
    <location>
        <begin position="185"/>
        <end position="417"/>
    </location>
</feature>
<evidence type="ECO:0000256" key="2">
    <source>
        <dbReference type="SAM" id="MobiDB-lite"/>
    </source>
</evidence>
<dbReference type="InterPro" id="IPR033561">
    <property type="entry name" value="FBF1"/>
</dbReference>
<accession>A0A7K9YSA9</accession>
<evidence type="ECO:0000256" key="1">
    <source>
        <dbReference type="SAM" id="Coils"/>
    </source>
</evidence>
<evidence type="ECO:0000313" key="5">
    <source>
        <dbReference type="Proteomes" id="UP000522663"/>
    </source>
</evidence>
<sequence>GESASEMDKKPFASPPAVRQYKKFNFEDVDDPLSGLLSEEEQDAPKKPSPRRGSVRSPEKKTELDKEKEPLPPQTPTHTKAPARRREELTFEDDADDLLNALGFGDSQKGNQKEGKKTEKEEVRPARFKLDELLGRDTATKIPEQPAAGEHKEFKLDKKYQKQPGECSQGCWKKKDYVFGAYQPTLASTTEGRSSRRQSVSRFSAENSSEPKPDPHSKPPPAASQSPARSRRTGGSWLGLKDEDFWDSEPPSPAKTSSVVSSQQLLDTEEATTKPNQLEEENWLSAALSRKKAQAKAQEKTAVPLETPSKGLDPNPAVSQPATSTGAALQAAAQQDKAASTDNSGPRVPWLSTVTQASAHPSEPAKRDPLRDASHSGPAASSPAKQETQGPAPLAQVTTPSTPLQAASQLQAESSPLGSLHERRLGAHAAQPYEDETGCWAALLSAQARVAELESQVHMLELERTQHKSLLESLQQRHQYDLDLLESTHRSRLKVVEETYGQREERLRREKEQLEAQLLSQRQDAEQTRADLVAQHKQHVATLEKQKAQELERLQELQRSSVQEMRKDHEEQLQRLKRLKDQEIDAVTSATSHTRSLNGVIEQMERFSSDLHNLSHKVEATHHTTSQELAMGARQRDEQLKVLQDRLSQQQRDMEEERSRLQEVIAKMEARLSEQTRLLEQERWKAVAEQSKVESLQRSLEEQRRVMTQQLSMERAELERAKSALLEEQKSVMRKCSEERQKLAVEWAEFHTQQQLGKERIERDIDRALHLDSQREGTIMSLAKEQAELKIRNHDLKFKEEQLVKDRELLDKAWHELRLEKEKVKLAALRVRQQEEEVKNMNDISAQKYEEGVQALQDACRIESEHQARLQVMQQHLEQLKQQEQRLQQQERLSMAHQSRQLEQLHKKLLNNPTLLLTTDQDLGASTRGLSSTLSFPPPIRTFPGHRSVDMTAPMELYTKLLLLKLRAQQDRNFLEDEQLFLETLKKASYNTSPLSV</sequence>
<feature type="compositionally biased region" description="Basic and acidic residues" evidence="2">
    <location>
        <begin position="57"/>
        <end position="70"/>
    </location>
</feature>
<dbReference type="OrthoDB" id="8195456at2759"/>
<gene>
    <name evidence="4" type="primary">Fbf1</name>
    <name evidence="4" type="ORF">ODOGUJ_R12071</name>
</gene>